<feature type="chain" id="PRO_5046132261" evidence="1">
    <location>
        <begin position="21"/>
        <end position="106"/>
    </location>
</feature>
<dbReference type="Proteomes" id="UP000832034">
    <property type="component" value="Chromosome"/>
</dbReference>
<keyword evidence="3" id="KW-1185">Reference proteome</keyword>
<feature type="signal peptide" evidence="1">
    <location>
        <begin position="1"/>
        <end position="20"/>
    </location>
</feature>
<protein>
    <submittedName>
        <fullName evidence="2">Uncharacterized protein</fullName>
    </submittedName>
</protein>
<evidence type="ECO:0000313" key="2">
    <source>
        <dbReference type="EMBL" id="UOO92957.1"/>
    </source>
</evidence>
<evidence type="ECO:0000313" key="3">
    <source>
        <dbReference type="Proteomes" id="UP000832034"/>
    </source>
</evidence>
<accession>A0ABY4EBY3</accession>
<gene>
    <name evidence="2" type="ORF">LVJ81_02650</name>
</gene>
<dbReference type="RefSeq" id="WP_019958131.1">
    <property type="nucleotide sequence ID" value="NZ_CP091512.1"/>
</dbReference>
<evidence type="ECO:0000256" key="1">
    <source>
        <dbReference type="SAM" id="SignalP"/>
    </source>
</evidence>
<dbReference type="EMBL" id="CP091512">
    <property type="protein sequence ID" value="UOO92957.1"/>
    <property type="molecule type" value="Genomic_DNA"/>
</dbReference>
<organism evidence="2 3">
    <name type="scientific">Vitreoscilla stercoraria</name>
    <dbReference type="NCBI Taxonomy" id="61"/>
    <lineage>
        <taxon>Bacteria</taxon>
        <taxon>Pseudomonadati</taxon>
        <taxon>Pseudomonadota</taxon>
        <taxon>Betaproteobacteria</taxon>
        <taxon>Neisseriales</taxon>
        <taxon>Neisseriaceae</taxon>
        <taxon>Vitreoscilla</taxon>
    </lineage>
</organism>
<name>A0ABY4EBY3_VITST</name>
<proteinExistence type="predicted"/>
<reference evidence="2" key="1">
    <citation type="submission" date="2021-12" db="EMBL/GenBank/DDBJ databases">
        <authorList>
            <person name="Veyrier F.J."/>
        </authorList>
    </citation>
    <scope>NUCLEOTIDE SEQUENCE</scope>
    <source>
        <strain evidence="2">SAG 1488-6</strain>
    </source>
</reference>
<reference evidence="2" key="2">
    <citation type="journal article" date="2022" name="Res Sq">
        <title>Evolution of multicellular longitudinally dividing oral cavity symbionts (Neisseriaceae).</title>
        <authorList>
            <person name="Nyongesa S."/>
            <person name="Weber P."/>
            <person name="Bernet E."/>
            <person name="Pullido F."/>
            <person name="Nieckarz M."/>
            <person name="Delaby M."/>
            <person name="Nieves C."/>
            <person name="Viehboeck T."/>
            <person name="Krause N."/>
            <person name="Rivera-Millot A."/>
            <person name="Nakamura A."/>
            <person name="Vischer N."/>
            <person name="VanNieuwenhze M."/>
            <person name="Brun Y."/>
            <person name="Cava F."/>
            <person name="Bulgheresi S."/>
            <person name="Veyrier F."/>
        </authorList>
    </citation>
    <scope>NUCLEOTIDE SEQUENCE</scope>
    <source>
        <strain evidence="2">SAG 1488-6</strain>
    </source>
</reference>
<keyword evidence="1" id="KW-0732">Signal</keyword>
<sequence length="106" mass="12345">MRHSVLFSMALLCLSHSIYANWTLSPDKWLQQQCHQYLSQLPQLKLSSSQHTPICRCMVTQAKQQLSVRDLWRLTQLSQAQLQQQYSQSTQAAFQICRAQILPKNK</sequence>